<comment type="similarity">
    <text evidence="5 7">Belongs to the DEAD box helicase family.</text>
</comment>
<dbReference type="CDD" id="cd18787">
    <property type="entry name" value="SF2_C_DEAD"/>
    <property type="match status" value="1"/>
</dbReference>
<dbReference type="KEGG" id="hhy:Halhy_0167"/>
<dbReference type="HOGENOM" id="CLU_003041_1_3_10"/>
<dbReference type="InterPro" id="IPR011545">
    <property type="entry name" value="DEAD/DEAH_box_helicase_dom"/>
</dbReference>
<dbReference type="EMBL" id="CP002691">
    <property type="protein sequence ID" value="AEE48080.1"/>
    <property type="molecule type" value="Genomic_DNA"/>
</dbReference>
<dbReference type="PANTHER" id="PTHR47959:SF13">
    <property type="entry name" value="ATP-DEPENDENT RNA HELICASE RHLE"/>
    <property type="match status" value="1"/>
</dbReference>
<dbReference type="PROSITE" id="PS51194">
    <property type="entry name" value="HELICASE_CTER"/>
    <property type="match status" value="1"/>
</dbReference>
<dbReference type="PANTHER" id="PTHR47959">
    <property type="entry name" value="ATP-DEPENDENT RNA HELICASE RHLE-RELATED"/>
    <property type="match status" value="1"/>
</dbReference>
<dbReference type="Gene3D" id="3.40.50.300">
    <property type="entry name" value="P-loop containing nucleotide triphosphate hydrolases"/>
    <property type="match status" value="2"/>
</dbReference>
<keyword evidence="2 7" id="KW-0378">Hydrolase</keyword>
<evidence type="ECO:0000256" key="5">
    <source>
        <dbReference type="ARBA" id="ARBA00038437"/>
    </source>
</evidence>
<evidence type="ECO:0000256" key="1">
    <source>
        <dbReference type="ARBA" id="ARBA00022741"/>
    </source>
</evidence>
<dbReference type="InterPro" id="IPR027417">
    <property type="entry name" value="P-loop_NTPase"/>
</dbReference>
<dbReference type="InterPro" id="IPR014014">
    <property type="entry name" value="RNA_helicase_DEAD_Q_motif"/>
</dbReference>
<evidence type="ECO:0000256" key="6">
    <source>
        <dbReference type="PROSITE-ProRule" id="PRU00552"/>
    </source>
</evidence>
<feature type="domain" description="DEAD-box RNA helicase Q" evidence="11">
    <location>
        <begin position="1"/>
        <end position="29"/>
    </location>
</feature>
<dbReference type="Pfam" id="PF00270">
    <property type="entry name" value="DEAD"/>
    <property type="match status" value="1"/>
</dbReference>
<dbReference type="SMART" id="SM00487">
    <property type="entry name" value="DEXDc"/>
    <property type="match status" value="1"/>
</dbReference>
<dbReference type="GO" id="GO:0016787">
    <property type="term" value="F:hydrolase activity"/>
    <property type="evidence" value="ECO:0007669"/>
    <property type="project" value="UniProtKB-KW"/>
</dbReference>
<evidence type="ECO:0000256" key="8">
    <source>
        <dbReference type="SAM" id="MobiDB-lite"/>
    </source>
</evidence>
<evidence type="ECO:0000259" key="10">
    <source>
        <dbReference type="PROSITE" id="PS51194"/>
    </source>
</evidence>
<dbReference type="GO" id="GO:0003676">
    <property type="term" value="F:nucleic acid binding"/>
    <property type="evidence" value="ECO:0007669"/>
    <property type="project" value="InterPro"/>
</dbReference>
<keyword evidence="4 7" id="KW-0067">ATP-binding</keyword>
<dbReference type="PROSITE" id="PS51192">
    <property type="entry name" value="HELICASE_ATP_BIND_1"/>
    <property type="match status" value="1"/>
</dbReference>
<dbReference type="GO" id="GO:0003724">
    <property type="term" value="F:RNA helicase activity"/>
    <property type="evidence" value="ECO:0007669"/>
    <property type="project" value="InterPro"/>
</dbReference>
<protein>
    <submittedName>
        <fullName evidence="12">DEAD/DEAH box helicase domain protein</fullName>
    </submittedName>
</protein>
<evidence type="ECO:0000256" key="2">
    <source>
        <dbReference type="ARBA" id="ARBA00022801"/>
    </source>
</evidence>
<dbReference type="Proteomes" id="UP000008461">
    <property type="component" value="Chromosome"/>
</dbReference>
<evidence type="ECO:0000256" key="4">
    <source>
        <dbReference type="ARBA" id="ARBA00022840"/>
    </source>
</evidence>
<dbReference type="STRING" id="760192.Halhy_0167"/>
<proteinExistence type="inferred from homology"/>
<dbReference type="eggNOG" id="COG0513">
    <property type="taxonomic scope" value="Bacteria"/>
</dbReference>
<feature type="compositionally biased region" description="Basic and acidic residues" evidence="8">
    <location>
        <begin position="440"/>
        <end position="451"/>
    </location>
</feature>
<feature type="domain" description="Helicase ATP-binding" evidence="9">
    <location>
        <begin position="32"/>
        <end position="207"/>
    </location>
</feature>
<dbReference type="PROSITE" id="PS00039">
    <property type="entry name" value="DEAD_ATP_HELICASE"/>
    <property type="match status" value="1"/>
</dbReference>
<reference evidence="12 13" key="1">
    <citation type="journal article" date="2011" name="Stand. Genomic Sci.">
        <title>Complete genome sequence of Haliscomenobacter hydrossis type strain (O).</title>
        <authorList>
            <consortium name="US DOE Joint Genome Institute (JGI-PGF)"/>
            <person name="Daligault H."/>
            <person name="Lapidus A."/>
            <person name="Zeytun A."/>
            <person name="Nolan M."/>
            <person name="Lucas S."/>
            <person name="Del Rio T.G."/>
            <person name="Tice H."/>
            <person name="Cheng J.F."/>
            <person name="Tapia R."/>
            <person name="Han C."/>
            <person name="Goodwin L."/>
            <person name="Pitluck S."/>
            <person name="Liolios K."/>
            <person name="Pagani I."/>
            <person name="Ivanova N."/>
            <person name="Huntemann M."/>
            <person name="Mavromatis K."/>
            <person name="Mikhailova N."/>
            <person name="Pati A."/>
            <person name="Chen A."/>
            <person name="Palaniappan K."/>
            <person name="Land M."/>
            <person name="Hauser L."/>
            <person name="Brambilla E.M."/>
            <person name="Rohde M."/>
            <person name="Verbarg S."/>
            <person name="Goker M."/>
            <person name="Bristow J."/>
            <person name="Eisen J.A."/>
            <person name="Markowitz V."/>
            <person name="Hugenholtz P."/>
            <person name="Kyrpides N.C."/>
            <person name="Klenk H.P."/>
            <person name="Woyke T."/>
        </authorList>
    </citation>
    <scope>NUCLEOTIDE SEQUENCE [LARGE SCALE GENOMIC DNA]</scope>
    <source>
        <strain evidence="13">ATCC 27775 / DSM 1100 / LMG 10767 / O</strain>
    </source>
</reference>
<dbReference type="RefSeq" id="WP_013762644.1">
    <property type="nucleotide sequence ID" value="NC_015510.1"/>
</dbReference>
<evidence type="ECO:0000256" key="7">
    <source>
        <dbReference type="RuleBase" id="RU000492"/>
    </source>
</evidence>
<sequence>MNFTEFGLHPDLLDGVDAMNYKTATPIQEKAIPIILEGKDLIGIAQTGTGKTAAFILPVLNEIIESGEANFIQTLVIVPTRELAVQIDQVIEAYSYFTGVSSIAIYGGGDGKEFAQEKNALVSGVDIVIATPGRLISHLNMGYVNFSKLRFLVLDEADRMMDMGFQPDLMRIIGKIPQKRQTLLFSATMPESVMKLARQLTHNAESVSIALSKPAEGVTQRAYVVYEEQKLQLVTELLKDRKGQRIVVFCSSKASVSSLYSKLHRKNLSVGQMSSDVEQDQREETMLAFRNSKIDIIVATDVISRGIDVDGIDLVVNYDVPRDPEDYVHRVGRTARAERKGEAITLVSPGDQLRFRRIEKLIDKDIEKLGPPQNLGPGPEYAPNARRGKTFGPPHRQANAQGKGGNNQHSNRSNSGGGGGGPHKKKSGSGSSRWNNKPKPSGERTEPRRDV</sequence>
<feature type="compositionally biased region" description="Low complexity" evidence="8">
    <location>
        <begin position="428"/>
        <end position="437"/>
    </location>
</feature>
<dbReference type="InterPro" id="IPR001650">
    <property type="entry name" value="Helicase_C-like"/>
</dbReference>
<feature type="short sequence motif" description="Q motif" evidence="6">
    <location>
        <begin position="1"/>
        <end position="29"/>
    </location>
</feature>
<keyword evidence="13" id="KW-1185">Reference proteome</keyword>
<dbReference type="SMART" id="SM00490">
    <property type="entry name" value="HELICc"/>
    <property type="match status" value="1"/>
</dbReference>
<feature type="domain" description="Helicase C-terminal" evidence="10">
    <location>
        <begin position="229"/>
        <end position="378"/>
    </location>
</feature>
<dbReference type="InterPro" id="IPR000629">
    <property type="entry name" value="RNA-helicase_DEAD-box_CS"/>
</dbReference>
<evidence type="ECO:0000313" key="13">
    <source>
        <dbReference type="Proteomes" id="UP000008461"/>
    </source>
</evidence>
<organism evidence="12 13">
    <name type="scientific">Haliscomenobacter hydrossis (strain ATCC 27775 / DSM 1100 / LMG 10767 / O)</name>
    <dbReference type="NCBI Taxonomy" id="760192"/>
    <lineage>
        <taxon>Bacteria</taxon>
        <taxon>Pseudomonadati</taxon>
        <taxon>Bacteroidota</taxon>
        <taxon>Saprospiria</taxon>
        <taxon>Saprospirales</taxon>
        <taxon>Haliscomenobacteraceae</taxon>
        <taxon>Haliscomenobacter</taxon>
    </lineage>
</organism>
<dbReference type="Pfam" id="PF00271">
    <property type="entry name" value="Helicase_C"/>
    <property type="match status" value="1"/>
</dbReference>
<name>F4KTT6_HALH1</name>
<dbReference type="PROSITE" id="PS51195">
    <property type="entry name" value="Q_MOTIF"/>
    <property type="match status" value="1"/>
</dbReference>
<keyword evidence="3 7" id="KW-0347">Helicase</keyword>
<evidence type="ECO:0000256" key="3">
    <source>
        <dbReference type="ARBA" id="ARBA00022806"/>
    </source>
</evidence>
<evidence type="ECO:0000259" key="11">
    <source>
        <dbReference type="PROSITE" id="PS51195"/>
    </source>
</evidence>
<dbReference type="GO" id="GO:0005524">
    <property type="term" value="F:ATP binding"/>
    <property type="evidence" value="ECO:0007669"/>
    <property type="project" value="UniProtKB-KW"/>
</dbReference>
<accession>F4KTT6</accession>
<evidence type="ECO:0000313" key="12">
    <source>
        <dbReference type="EMBL" id="AEE48080.1"/>
    </source>
</evidence>
<feature type="region of interest" description="Disordered" evidence="8">
    <location>
        <begin position="368"/>
        <end position="451"/>
    </location>
</feature>
<evidence type="ECO:0000259" key="9">
    <source>
        <dbReference type="PROSITE" id="PS51192"/>
    </source>
</evidence>
<dbReference type="InterPro" id="IPR014001">
    <property type="entry name" value="Helicase_ATP-bd"/>
</dbReference>
<dbReference type="GO" id="GO:0005829">
    <property type="term" value="C:cytosol"/>
    <property type="evidence" value="ECO:0007669"/>
    <property type="project" value="TreeGrafter"/>
</dbReference>
<dbReference type="AlphaFoldDB" id="F4KTT6"/>
<dbReference type="SUPFAM" id="SSF52540">
    <property type="entry name" value="P-loop containing nucleoside triphosphate hydrolases"/>
    <property type="match status" value="1"/>
</dbReference>
<keyword evidence="1 7" id="KW-0547">Nucleotide-binding</keyword>
<dbReference type="CDD" id="cd00268">
    <property type="entry name" value="DEADc"/>
    <property type="match status" value="1"/>
</dbReference>
<dbReference type="InterPro" id="IPR050079">
    <property type="entry name" value="DEAD_box_RNA_helicase"/>
</dbReference>
<reference key="2">
    <citation type="submission" date="2011-04" db="EMBL/GenBank/DDBJ databases">
        <title>Complete sequence of chromosome of Haliscomenobacter hydrossis DSM 1100.</title>
        <authorList>
            <consortium name="US DOE Joint Genome Institute (JGI-PGF)"/>
            <person name="Lucas S."/>
            <person name="Han J."/>
            <person name="Lapidus A."/>
            <person name="Bruce D."/>
            <person name="Goodwin L."/>
            <person name="Pitluck S."/>
            <person name="Peters L."/>
            <person name="Kyrpides N."/>
            <person name="Mavromatis K."/>
            <person name="Ivanova N."/>
            <person name="Ovchinnikova G."/>
            <person name="Pagani I."/>
            <person name="Daligault H."/>
            <person name="Detter J.C."/>
            <person name="Han C."/>
            <person name="Land M."/>
            <person name="Hauser L."/>
            <person name="Markowitz V."/>
            <person name="Cheng J.-F."/>
            <person name="Hugenholtz P."/>
            <person name="Woyke T."/>
            <person name="Wu D."/>
            <person name="Verbarg S."/>
            <person name="Frueling A."/>
            <person name="Brambilla E."/>
            <person name="Klenk H.-P."/>
            <person name="Eisen J.A."/>
        </authorList>
    </citation>
    <scope>NUCLEOTIDE SEQUENCE</scope>
    <source>
        <strain>DSM 1100</strain>
    </source>
</reference>
<gene>
    <name evidence="12" type="ordered locus">Halhy_0167</name>
</gene>
<dbReference type="InterPro" id="IPR044742">
    <property type="entry name" value="DEAD/DEAH_RhlB"/>
</dbReference>